<dbReference type="AlphaFoldDB" id="R9L9I7"/>
<protein>
    <recommendedName>
        <fullName evidence="4">4Fe-4S ferredoxin-type domain-containing protein</fullName>
    </recommendedName>
</protein>
<dbReference type="eggNOG" id="COG2768">
    <property type="taxonomic scope" value="Bacteria"/>
</dbReference>
<keyword evidence="2" id="KW-0408">Iron</keyword>
<comment type="caution">
    <text evidence="5">The sequence shown here is derived from an EMBL/GenBank/DDBJ whole genome shotgun (WGS) entry which is preliminary data.</text>
</comment>
<evidence type="ECO:0000313" key="6">
    <source>
        <dbReference type="Proteomes" id="UP000014204"/>
    </source>
</evidence>
<dbReference type="InterPro" id="IPR017896">
    <property type="entry name" value="4Fe4S_Fe-S-bd"/>
</dbReference>
<dbReference type="RefSeq" id="WP_016308646.1">
    <property type="nucleotide sequence ID" value="NZ_KE159646.1"/>
</dbReference>
<dbReference type="STRING" id="1235794.C811_00412"/>
<dbReference type="PROSITE" id="PS51379">
    <property type="entry name" value="4FE4S_FER_2"/>
    <property type="match status" value="2"/>
</dbReference>
<keyword evidence="6" id="KW-1185">Reference proteome</keyword>
<evidence type="ECO:0000256" key="1">
    <source>
        <dbReference type="ARBA" id="ARBA00022723"/>
    </source>
</evidence>
<organism evidence="5 6">
    <name type="scientific">Adlercreutzia caecimuris B7</name>
    <dbReference type="NCBI Taxonomy" id="1235794"/>
    <lineage>
        <taxon>Bacteria</taxon>
        <taxon>Bacillati</taxon>
        <taxon>Actinomycetota</taxon>
        <taxon>Coriobacteriia</taxon>
        <taxon>Eggerthellales</taxon>
        <taxon>Eggerthellaceae</taxon>
        <taxon>Adlercreutzia</taxon>
    </lineage>
</organism>
<dbReference type="PROSITE" id="PS00198">
    <property type="entry name" value="4FE4S_FER_1"/>
    <property type="match status" value="2"/>
</dbReference>
<dbReference type="Proteomes" id="UP000014204">
    <property type="component" value="Unassembled WGS sequence"/>
</dbReference>
<dbReference type="EMBL" id="ASSY01000005">
    <property type="protein sequence ID" value="EOS52382.1"/>
    <property type="molecule type" value="Genomic_DNA"/>
</dbReference>
<evidence type="ECO:0000256" key="2">
    <source>
        <dbReference type="ARBA" id="ARBA00023004"/>
    </source>
</evidence>
<keyword evidence="3" id="KW-0411">Iron-sulfur</keyword>
<gene>
    <name evidence="5" type="ORF">C811_00412</name>
</gene>
<accession>R9L9I7</accession>
<dbReference type="Pfam" id="PF13237">
    <property type="entry name" value="Fer4_10"/>
    <property type="match status" value="1"/>
</dbReference>
<dbReference type="InterPro" id="IPR017900">
    <property type="entry name" value="4Fe4S_Fe_S_CS"/>
</dbReference>
<evidence type="ECO:0000256" key="3">
    <source>
        <dbReference type="ARBA" id="ARBA00023014"/>
    </source>
</evidence>
<dbReference type="GO" id="GO:0051536">
    <property type="term" value="F:iron-sulfur cluster binding"/>
    <property type="evidence" value="ECO:0007669"/>
    <property type="project" value="UniProtKB-KW"/>
</dbReference>
<sequence>MHQYAAGRSDALDDARIAELIGAVRSALDEGCAAEAPSVPGKRPYVKEGAVPLAPKYAESCRRCGRCVEACPVEAVDATTLKTDKGTCIACMGCVAVCPDRARTVNGLQGGGAGHQEAGRGPQGGRAVLGCVSLAPCTPVMQ</sequence>
<dbReference type="HOGENOM" id="CLU_1812770_0_0_11"/>
<dbReference type="Gene3D" id="3.30.70.20">
    <property type="match status" value="1"/>
</dbReference>
<evidence type="ECO:0000313" key="5">
    <source>
        <dbReference type="EMBL" id="EOS52382.1"/>
    </source>
</evidence>
<evidence type="ECO:0000259" key="4">
    <source>
        <dbReference type="PROSITE" id="PS51379"/>
    </source>
</evidence>
<dbReference type="SUPFAM" id="SSF46548">
    <property type="entry name" value="alpha-helical ferredoxin"/>
    <property type="match status" value="1"/>
</dbReference>
<proteinExistence type="predicted"/>
<reference evidence="5 6" key="1">
    <citation type="submission" date="2013-04" db="EMBL/GenBank/DDBJ databases">
        <title>The Genome Sequence of Enterorhabdus caecimuris B7.</title>
        <authorList>
            <consortium name="The Broad Institute Genomics Platform"/>
            <consortium name="The Broad Institute Genome Sequencing Center for Infectious Disease"/>
            <person name="Earl A."/>
            <person name="Xavier R."/>
            <person name="Elson C."/>
            <person name="Duck W."/>
            <person name="Walker B."/>
            <person name="Young S."/>
            <person name="Zeng Q."/>
            <person name="Gargeya S."/>
            <person name="Fitzgerald M."/>
            <person name="Haas B."/>
            <person name="Abouelleil A."/>
            <person name="Allen A.W."/>
            <person name="Alvarado L."/>
            <person name="Arachchi H.M."/>
            <person name="Berlin A.M."/>
            <person name="Chapman S.B."/>
            <person name="Gainer-Dewar J."/>
            <person name="Goldberg J."/>
            <person name="Griggs A."/>
            <person name="Gujja S."/>
            <person name="Hansen M."/>
            <person name="Howarth C."/>
            <person name="Imamovic A."/>
            <person name="Ireland A."/>
            <person name="Larimer J."/>
            <person name="McCowan C."/>
            <person name="Murphy C."/>
            <person name="Pearson M."/>
            <person name="Poon T.W."/>
            <person name="Priest M."/>
            <person name="Roberts A."/>
            <person name="Saif S."/>
            <person name="Shea T."/>
            <person name="Sisk P."/>
            <person name="Sykes S."/>
            <person name="Wortman J."/>
            <person name="Nusbaum C."/>
            <person name="Birren B."/>
        </authorList>
    </citation>
    <scope>NUCLEOTIDE SEQUENCE [LARGE SCALE GENOMIC DNA]</scope>
    <source>
        <strain evidence="5 6">B7</strain>
    </source>
</reference>
<dbReference type="GO" id="GO:0046872">
    <property type="term" value="F:metal ion binding"/>
    <property type="evidence" value="ECO:0007669"/>
    <property type="project" value="UniProtKB-KW"/>
</dbReference>
<keyword evidence="1" id="KW-0479">Metal-binding</keyword>
<feature type="domain" description="4Fe-4S ferredoxin-type" evidence="4">
    <location>
        <begin position="52"/>
        <end position="81"/>
    </location>
</feature>
<dbReference type="GeneID" id="82190039"/>
<name>R9L9I7_9ACTN</name>
<feature type="domain" description="4Fe-4S ferredoxin-type" evidence="4">
    <location>
        <begin position="84"/>
        <end position="108"/>
    </location>
</feature>